<dbReference type="AlphaFoldDB" id="A0A8K0KFF7"/>
<evidence type="ECO:0000313" key="4">
    <source>
        <dbReference type="Proteomes" id="UP000792457"/>
    </source>
</evidence>
<evidence type="ECO:0000256" key="2">
    <source>
        <dbReference type="SAM" id="SignalP"/>
    </source>
</evidence>
<feature type="region of interest" description="Disordered" evidence="1">
    <location>
        <begin position="228"/>
        <end position="293"/>
    </location>
</feature>
<reference evidence="3" key="1">
    <citation type="submission" date="2013-04" db="EMBL/GenBank/DDBJ databases">
        <authorList>
            <person name="Qu J."/>
            <person name="Murali S.C."/>
            <person name="Bandaranaike D."/>
            <person name="Bellair M."/>
            <person name="Blankenburg K."/>
            <person name="Chao H."/>
            <person name="Dinh H."/>
            <person name="Doddapaneni H."/>
            <person name="Downs B."/>
            <person name="Dugan-Rocha S."/>
            <person name="Elkadiri S."/>
            <person name="Gnanaolivu R.D."/>
            <person name="Hernandez B."/>
            <person name="Javaid M."/>
            <person name="Jayaseelan J.C."/>
            <person name="Lee S."/>
            <person name="Li M."/>
            <person name="Ming W."/>
            <person name="Munidasa M."/>
            <person name="Muniz J."/>
            <person name="Nguyen L."/>
            <person name="Ongeri F."/>
            <person name="Osuji N."/>
            <person name="Pu L.-L."/>
            <person name="Puazo M."/>
            <person name="Qu C."/>
            <person name="Quiroz J."/>
            <person name="Raj R."/>
            <person name="Weissenberger G."/>
            <person name="Xin Y."/>
            <person name="Zou X."/>
            <person name="Han Y."/>
            <person name="Richards S."/>
            <person name="Worley K."/>
            <person name="Muzny D."/>
            <person name="Gibbs R."/>
        </authorList>
    </citation>
    <scope>NUCLEOTIDE SEQUENCE</scope>
    <source>
        <strain evidence="3">Sampled in the wild</strain>
    </source>
</reference>
<feature type="compositionally biased region" description="Pro residues" evidence="1">
    <location>
        <begin position="173"/>
        <end position="185"/>
    </location>
</feature>
<accession>A0A8K0KFF7</accession>
<reference evidence="3" key="2">
    <citation type="submission" date="2017-10" db="EMBL/GenBank/DDBJ databases">
        <title>Ladona fulva Genome sequencing and assembly.</title>
        <authorList>
            <person name="Murali S."/>
            <person name="Richards S."/>
            <person name="Bandaranaike D."/>
            <person name="Bellair M."/>
            <person name="Blankenburg K."/>
            <person name="Chao H."/>
            <person name="Dinh H."/>
            <person name="Doddapaneni H."/>
            <person name="Dugan-Rocha S."/>
            <person name="Elkadiri S."/>
            <person name="Gnanaolivu R."/>
            <person name="Hernandez B."/>
            <person name="Skinner E."/>
            <person name="Javaid M."/>
            <person name="Lee S."/>
            <person name="Li M."/>
            <person name="Ming W."/>
            <person name="Munidasa M."/>
            <person name="Muniz J."/>
            <person name="Nguyen L."/>
            <person name="Hughes D."/>
            <person name="Osuji N."/>
            <person name="Pu L.-L."/>
            <person name="Puazo M."/>
            <person name="Qu C."/>
            <person name="Quiroz J."/>
            <person name="Raj R."/>
            <person name="Weissenberger G."/>
            <person name="Xin Y."/>
            <person name="Zou X."/>
            <person name="Han Y."/>
            <person name="Worley K."/>
            <person name="Muzny D."/>
            <person name="Gibbs R."/>
        </authorList>
    </citation>
    <scope>NUCLEOTIDE SEQUENCE</scope>
    <source>
        <strain evidence="3">Sampled in the wild</strain>
    </source>
</reference>
<sequence length="514" mass="54702">MGWILLLGVAVLALGSAATEYDNIPLETSSIGISRKSSPRTIYTASYGIAPGEYVLRASHHGHNAHSPIRGLGLLPREQAPPQEYLDLLRQTGVGDGDLRGKQQSVKSKVVDQQYFGIQPNAPYLASGIIPSQGLNYDQPSIISTTTFPPARQNVIVNIPTGPGYSAAVASPTPSPAITPKPEPPSGSRKVLPYSSSLSPNVARQGAGKAVPLTYSLDYDLASLHKIGGSSGKNDGSSSRSGPYYKETPGTVVRGDKELLNQLAPTPSPIPFLPSFDESSERQKSKTADDIDNAKDKIEVIKLPSPRGQRPITQEELLELIRAGYDVRPADDHISQRQPSNVQRPAVGYQRVTPQNSLLLPSSGGATAPATSAGNLPTVDPQVQVYQPSGFSQSQSEALSQPKEYLIPAPPRHKTYRTRINQAYQPPPPSAPGNDGAVTYQQALRPIPQGYTAIPTGTGATAQGTTGEGTASQDVTAHGEALPDDAFLGASGPGLEIQRTQPRRRTSRRRQNSE</sequence>
<feature type="region of interest" description="Disordered" evidence="1">
    <location>
        <begin position="167"/>
        <end position="205"/>
    </location>
</feature>
<keyword evidence="2" id="KW-0732">Signal</keyword>
<feature type="signal peptide" evidence="2">
    <location>
        <begin position="1"/>
        <end position="18"/>
    </location>
</feature>
<organism evidence="3 4">
    <name type="scientific">Ladona fulva</name>
    <name type="common">Scarce chaser dragonfly</name>
    <name type="synonym">Libellula fulva</name>
    <dbReference type="NCBI Taxonomy" id="123851"/>
    <lineage>
        <taxon>Eukaryota</taxon>
        <taxon>Metazoa</taxon>
        <taxon>Ecdysozoa</taxon>
        <taxon>Arthropoda</taxon>
        <taxon>Hexapoda</taxon>
        <taxon>Insecta</taxon>
        <taxon>Pterygota</taxon>
        <taxon>Palaeoptera</taxon>
        <taxon>Odonata</taxon>
        <taxon>Epiprocta</taxon>
        <taxon>Anisoptera</taxon>
        <taxon>Libelluloidea</taxon>
        <taxon>Libellulidae</taxon>
        <taxon>Ladona</taxon>
    </lineage>
</organism>
<gene>
    <name evidence="3" type="ORF">J437_LFUL013920</name>
</gene>
<dbReference type="Proteomes" id="UP000792457">
    <property type="component" value="Unassembled WGS sequence"/>
</dbReference>
<proteinExistence type="predicted"/>
<feature type="compositionally biased region" description="Basic and acidic residues" evidence="1">
    <location>
        <begin position="279"/>
        <end position="293"/>
    </location>
</feature>
<feature type="chain" id="PRO_5035455539" evidence="2">
    <location>
        <begin position="19"/>
        <end position="514"/>
    </location>
</feature>
<comment type="caution">
    <text evidence="3">The sequence shown here is derived from an EMBL/GenBank/DDBJ whole genome shotgun (WGS) entry which is preliminary data.</text>
</comment>
<feature type="non-terminal residue" evidence="3">
    <location>
        <position position="514"/>
    </location>
</feature>
<feature type="region of interest" description="Disordered" evidence="1">
    <location>
        <begin position="455"/>
        <end position="514"/>
    </location>
</feature>
<dbReference type="EMBL" id="KZ308762">
    <property type="protein sequence ID" value="KAG8234002.1"/>
    <property type="molecule type" value="Genomic_DNA"/>
</dbReference>
<feature type="compositionally biased region" description="Basic residues" evidence="1">
    <location>
        <begin position="501"/>
        <end position="514"/>
    </location>
</feature>
<evidence type="ECO:0000313" key="3">
    <source>
        <dbReference type="EMBL" id="KAG8234002.1"/>
    </source>
</evidence>
<protein>
    <submittedName>
        <fullName evidence="3">Uncharacterized protein</fullName>
    </submittedName>
</protein>
<feature type="compositionally biased region" description="Low complexity" evidence="1">
    <location>
        <begin position="232"/>
        <end position="242"/>
    </location>
</feature>
<dbReference type="OrthoDB" id="8195975at2759"/>
<evidence type="ECO:0000256" key="1">
    <source>
        <dbReference type="SAM" id="MobiDB-lite"/>
    </source>
</evidence>
<keyword evidence="4" id="KW-1185">Reference proteome</keyword>
<name>A0A8K0KFF7_LADFU</name>
<feature type="compositionally biased region" description="Low complexity" evidence="1">
    <location>
        <begin position="455"/>
        <end position="471"/>
    </location>
</feature>